<dbReference type="InterPro" id="IPR050975">
    <property type="entry name" value="Sleep_regulator"/>
</dbReference>
<reference evidence="8 9" key="1">
    <citation type="journal article" date="2016" name="Genome Biol. Evol.">
        <title>Gene Family Evolution Reflects Adaptation to Soil Environmental Stressors in the Genome of the Collembolan Orchesella cincta.</title>
        <authorList>
            <person name="Faddeeva-Vakhrusheva A."/>
            <person name="Derks M.F."/>
            <person name="Anvar S.Y."/>
            <person name="Agamennone V."/>
            <person name="Suring W."/>
            <person name="Smit S."/>
            <person name="van Straalen N.M."/>
            <person name="Roelofs D."/>
        </authorList>
    </citation>
    <scope>NUCLEOTIDE SEQUENCE [LARGE SCALE GENOMIC DNA]</scope>
    <source>
        <tissue evidence="8">Mixed pool</tissue>
    </source>
</reference>
<comment type="caution">
    <text evidence="8">The sequence shown here is derived from an EMBL/GenBank/DDBJ whole genome shotgun (WGS) entry which is preliminary data.</text>
</comment>
<keyword evidence="6" id="KW-0812">Transmembrane</keyword>
<dbReference type="PANTHER" id="PTHR33562">
    <property type="entry name" value="ATILLA, ISOFORM B-RELATED-RELATED"/>
    <property type="match status" value="1"/>
</dbReference>
<feature type="transmembrane region" description="Helical" evidence="6">
    <location>
        <begin position="131"/>
        <end position="151"/>
    </location>
</feature>
<feature type="chain" id="PRO_5021208622" evidence="7">
    <location>
        <begin position="22"/>
        <end position="153"/>
    </location>
</feature>
<dbReference type="GO" id="GO:0098552">
    <property type="term" value="C:side of membrane"/>
    <property type="evidence" value="ECO:0007669"/>
    <property type="project" value="UniProtKB-KW"/>
</dbReference>
<dbReference type="Proteomes" id="UP000094527">
    <property type="component" value="Unassembled WGS sequence"/>
</dbReference>
<evidence type="ECO:0000313" key="8">
    <source>
        <dbReference type="EMBL" id="ODN02244.1"/>
    </source>
</evidence>
<keyword evidence="4" id="KW-0325">Glycoprotein</keyword>
<keyword evidence="3 7" id="KW-0732">Signal</keyword>
<gene>
    <name evidence="8" type="ORF">Ocin01_04442</name>
</gene>
<organism evidence="8 9">
    <name type="scientific">Orchesella cincta</name>
    <name type="common">Springtail</name>
    <name type="synonym">Podura cincta</name>
    <dbReference type="NCBI Taxonomy" id="48709"/>
    <lineage>
        <taxon>Eukaryota</taxon>
        <taxon>Metazoa</taxon>
        <taxon>Ecdysozoa</taxon>
        <taxon>Arthropoda</taxon>
        <taxon>Hexapoda</taxon>
        <taxon>Collembola</taxon>
        <taxon>Entomobryomorpha</taxon>
        <taxon>Entomobryoidea</taxon>
        <taxon>Orchesellidae</taxon>
        <taxon>Orchesellinae</taxon>
        <taxon>Orchesella</taxon>
    </lineage>
</organism>
<evidence type="ECO:0000256" key="7">
    <source>
        <dbReference type="SAM" id="SignalP"/>
    </source>
</evidence>
<dbReference type="PANTHER" id="PTHR33562:SF22">
    <property type="entry name" value="PROTEIN QUIVER"/>
    <property type="match status" value="1"/>
</dbReference>
<dbReference type="EMBL" id="LJIJ01000119">
    <property type="protein sequence ID" value="ODN02244.1"/>
    <property type="molecule type" value="Genomic_DNA"/>
</dbReference>
<evidence type="ECO:0000256" key="5">
    <source>
        <dbReference type="ARBA" id="ARBA00023288"/>
    </source>
</evidence>
<feature type="signal peptide" evidence="7">
    <location>
        <begin position="1"/>
        <end position="21"/>
    </location>
</feature>
<name>A0A1D2NAG8_ORCCI</name>
<dbReference type="OrthoDB" id="9988013at2759"/>
<protein>
    <submittedName>
        <fullName evidence="8">Protein quiver</fullName>
    </submittedName>
</protein>
<dbReference type="OMA" id="WCGKLVE"/>
<dbReference type="CDD" id="cd23589">
    <property type="entry name" value="TFP_LU_ECD_Rtv"/>
    <property type="match status" value="1"/>
</dbReference>
<proteinExistence type="predicted"/>
<evidence type="ECO:0000256" key="4">
    <source>
        <dbReference type="ARBA" id="ARBA00023180"/>
    </source>
</evidence>
<accession>A0A1D2NAG8</accession>
<evidence type="ECO:0000256" key="2">
    <source>
        <dbReference type="ARBA" id="ARBA00022622"/>
    </source>
</evidence>
<dbReference type="GO" id="GO:0030431">
    <property type="term" value="P:sleep"/>
    <property type="evidence" value="ECO:0007669"/>
    <property type="project" value="InterPro"/>
</dbReference>
<dbReference type="AlphaFoldDB" id="A0A1D2NAG8"/>
<dbReference type="STRING" id="48709.A0A1D2NAG8"/>
<evidence type="ECO:0000256" key="1">
    <source>
        <dbReference type="ARBA" id="ARBA00004589"/>
    </source>
</evidence>
<keyword evidence="9" id="KW-1185">Reference proteome</keyword>
<sequence>MHRMLVICVTVILVFATIASGKISTRCYVCRSRGELGDCKDPFTNNATSIKELPGNPVSVTSCPSGWCRKQMEGVRGPGDDHGAATERACLPLSPPDGEERCAEVNIRNKITLLCVCRGDLCNSAQSLQSYHYFVAFGLAMSILTYTANLFSF</sequence>
<comment type="subcellular location">
    <subcellularLocation>
        <location evidence="1">Membrane</location>
        <topology evidence="1">Lipid-anchor</topology>
        <topology evidence="1">GPI-anchor</topology>
    </subcellularLocation>
</comment>
<evidence type="ECO:0000256" key="3">
    <source>
        <dbReference type="ARBA" id="ARBA00022729"/>
    </source>
</evidence>
<evidence type="ECO:0000256" key="6">
    <source>
        <dbReference type="SAM" id="Phobius"/>
    </source>
</evidence>
<keyword evidence="6" id="KW-0472">Membrane</keyword>
<keyword evidence="2" id="KW-0336">GPI-anchor</keyword>
<dbReference type="Pfam" id="PF17064">
    <property type="entry name" value="QVR"/>
    <property type="match status" value="1"/>
</dbReference>
<keyword evidence="5" id="KW-0449">Lipoprotein</keyword>
<dbReference type="GO" id="GO:0032222">
    <property type="term" value="P:regulation of synaptic transmission, cholinergic"/>
    <property type="evidence" value="ECO:0007669"/>
    <property type="project" value="InterPro"/>
</dbReference>
<dbReference type="InterPro" id="IPR031424">
    <property type="entry name" value="QVR-like"/>
</dbReference>
<evidence type="ECO:0000313" key="9">
    <source>
        <dbReference type="Proteomes" id="UP000094527"/>
    </source>
</evidence>
<keyword evidence="6" id="KW-1133">Transmembrane helix</keyword>